<evidence type="ECO:0000256" key="9">
    <source>
        <dbReference type="ARBA" id="ARBA00023002"/>
    </source>
</evidence>
<protein>
    <submittedName>
        <fullName evidence="15">Cytochrome P450</fullName>
    </submittedName>
</protein>
<accession>A0A6A4GMA6</accession>
<reference evidence="15" key="1">
    <citation type="journal article" date="2019" name="Environ. Microbiol.">
        <title>Fungal ecological strategies reflected in gene transcription - a case study of two litter decomposers.</title>
        <authorList>
            <person name="Barbi F."/>
            <person name="Kohler A."/>
            <person name="Barry K."/>
            <person name="Baskaran P."/>
            <person name="Daum C."/>
            <person name="Fauchery L."/>
            <person name="Ihrmark K."/>
            <person name="Kuo A."/>
            <person name="LaButti K."/>
            <person name="Lipzen A."/>
            <person name="Morin E."/>
            <person name="Grigoriev I.V."/>
            <person name="Henrissat B."/>
            <person name="Lindahl B."/>
            <person name="Martin F."/>
        </authorList>
    </citation>
    <scope>NUCLEOTIDE SEQUENCE</scope>
    <source>
        <strain evidence="15">JB14</strain>
    </source>
</reference>
<comment type="cofactor">
    <cofactor evidence="1 14">
        <name>heme</name>
        <dbReference type="ChEBI" id="CHEBI:30413"/>
    </cofactor>
</comment>
<dbReference type="SUPFAM" id="SSF48264">
    <property type="entry name" value="Cytochrome P450"/>
    <property type="match status" value="1"/>
</dbReference>
<evidence type="ECO:0000313" key="16">
    <source>
        <dbReference type="Proteomes" id="UP000799118"/>
    </source>
</evidence>
<gene>
    <name evidence="15" type="ORF">BT96DRAFT_927929</name>
</gene>
<evidence type="ECO:0000256" key="11">
    <source>
        <dbReference type="ARBA" id="ARBA00023033"/>
    </source>
</evidence>
<dbReference type="AlphaFoldDB" id="A0A6A4GMA6"/>
<evidence type="ECO:0000256" key="14">
    <source>
        <dbReference type="PIRSR" id="PIRSR602401-1"/>
    </source>
</evidence>
<dbReference type="InterPro" id="IPR001128">
    <property type="entry name" value="Cyt_P450"/>
</dbReference>
<dbReference type="GO" id="GO:0005506">
    <property type="term" value="F:iron ion binding"/>
    <property type="evidence" value="ECO:0007669"/>
    <property type="project" value="InterPro"/>
</dbReference>
<evidence type="ECO:0000256" key="4">
    <source>
        <dbReference type="ARBA" id="ARBA00010617"/>
    </source>
</evidence>
<evidence type="ECO:0000256" key="7">
    <source>
        <dbReference type="ARBA" id="ARBA00022723"/>
    </source>
</evidence>
<dbReference type="PANTHER" id="PTHR46300">
    <property type="entry name" value="P450, PUTATIVE (EUROFUNG)-RELATED-RELATED"/>
    <property type="match status" value="1"/>
</dbReference>
<feature type="binding site" description="axial binding residue" evidence="14">
    <location>
        <position position="223"/>
    </location>
    <ligand>
        <name>heme</name>
        <dbReference type="ChEBI" id="CHEBI:30413"/>
    </ligand>
    <ligandPart>
        <name>Fe</name>
        <dbReference type="ChEBI" id="CHEBI:18248"/>
    </ligandPart>
</feature>
<evidence type="ECO:0000256" key="6">
    <source>
        <dbReference type="ARBA" id="ARBA00022692"/>
    </source>
</evidence>
<dbReference type="Proteomes" id="UP000799118">
    <property type="component" value="Unassembled WGS sequence"/>
</dbReference>
<keyword evidence="7 14" id="KW-0479">Metal-binding</keyword>
<keyword evidence="9" id="KW-0560">Oxidoreductase</keyword>
<dbReference type="InterPro" id="IPR036396">
    <property type="entry name" value="Cyt_P450_sf"/>
</dbReference>
<evidence type="ECO:0000256" key="2">
    <source>
        <dbReference type="ARBA" id="ARBA00004167"/>
    </source>
</evidence>
<dbReference type="Pfam" id="PF00067">
    <property type="entry name" value="p450"/>
    <property type="match status" value="1"/>
</dbReference>
<keyword evidence="6" id="KW-0812">Transmembrane</keyword>
<evidence type="ECO:0000256" key="1">
    <source>
        <dbReference type="ARBA" id="ARBA00001971"/>
    </source>
</evidence>
<evidence type="ECO:0000256" key="5">
    <source>
        <dbReference type="ARBA" id="ARBA00022617"/>
    </source>
</evidence>
<dbReference type="InterPro" id="IPR050364">
    <property type="entry name" value="Cytochrome_P450_fung"/>
</dbReference>
<evidence type="ECO:0000256" key="13">
    <source>
        <dbReference type="ARBA" id="ARBA00023180"/>
    </source>
</evidence>
<evidence type="ECO:0000313" key="15">
    <source>
        <dbReference type="EMBL" id="KAE9386851.1"/>
    </source>
</evidence>
<dbReference type="PANTHER" id="PTHR46300:SF2">
    <property type="entry name" value="CYTOCHROME P450 MONOOXYGENASE ALNH-RELATED"/>
    <property type="match status" value="1"/>
</dbReference>
<dbReference type="EMBL" id="ML769843">
    <property type="protein sequence ID" value="KAE9386851.1"/>
    <property type="molecule type" value="Genomic_DNA"/>
</dbReference>
<dbReference type="GO" id="GO:0004497">
    <property type="term" value="F:monooxygenase activity"/>
    <property type="evidence" value="ECO:0007669"/>
    <property type="project" value="UniProtKB-KW"/>
</dbReference>
<evidence type="ECO:0000256" key="3">
    <source>
        <dbReference type="ARBA" id="ARBA00005179"/>
    </source>
</evidence>
<dbReference type="Gene3D" id="1.10.630.10">
    <property type="entry name" value="Cytochrome P450"/>
    <property type="match status" value="1"/>
</dbReference>
<evidence type="ECO:0000256" key="10">
    <source>
        <dbReference type="ARBA" id="ARBA00023004"/>
    </source>
</evidence>
<organism evidence="15 16">
    <name type="scientific">Gymnopus androsaceus JB14</name>
    <dbReference type="NCBI Taxonomy" id="1447944"/>
    <lineage>
        <taxon>Eukaryota</taxon>
        <taxon>Fungi</taxon>
        <taxon>Dikarya</taxon>
        <taxon>Basidiomycota</taxon>
        <taxon>Agaricomycotina</taxon>
        <taxon>Agaricomycetes</taxon>
        <taxon>Agaricomycetidae</taxon>
        <taxon>Agaricales</taxon>
        <taxon>Marasmiineae</taxon>
        <taxon>Omphalotaceae</taxon>
        <taxon>Gymnopus</taxon>
    </lineage>
</organism>
<keyword evidence="8" id="KW-1133">Transmembrane helix</keyword>
<dbReference type="GO" id="GO:0020037">
    <property type="term" value="F:heme binding"/>
    <property type="evidence" value="ECO:0007669"/>
    <property type="project" value="InterPro"/>
</dbReference>
<proteinExistence type="inferred from homology"/>
<keyword evidence="12" id="KW-0472">Membrane</keyword>
<dbReference type="InterPro" id="IPR002401">
    <property type="entry name" value="Cyt_P450_E_grp-I"/>
</dbReference>
<comment type="similarity">
    <text evidence="4">Belongs to the cytochrome P450 family.</text>
</comment>
<dbReference type="OrthoDB" id="2789670at2759"/>
<comment type="subcellular location">
    <subcellularLocation>
        <location evidence="2">Membrane</location>
        <topology evidence="2">Single-pass membrane protein</topology>
    </subcellularLocation>
</comment>
<dbReference type="PRINTS" id="PR00385">
    <property type="entry name" value="P450"/>
</dbReference>
<dbReference type="PRINTS" id="PR00463">
    <property type="entry name" value="EP450I"/>
</dbReference>
<dbReference type="GO" id="GO:0016705">
    <property type="term" value="F:oxidoreductase activity, acting on paired donors, with incorporation or reduction of molecular oxygen"/>
    <property type="evidence" value="ECO:0007669"/>
    <property type="project" value="InterPro"/>
</dbReference>
<name>A0A6A4GMA6_9AGAR</name>
<keyword evidence="11" id="KW-0503">Monooxygenase</keyword>
<evidence type="ECO:0000256" key="8">
    <source>
        <dbReference type="ARBA" id="ARBA00022989"/>
    </source>
</evidence>
<keyword evidence="13" id="KW-0325">Glycoprotein</keyword>
<sequence>MLYLPNWMAKWKREGLEWHRKDTEMFEGFMDKATQGNKPSLAASLLSQQVKHDLSPKETAWLAGTMFAAGAETTAAALSVFMLAMTLYPDSMRKAQREIDSVVGRGRLPTFADRSHLPYLRAMVKEVLRWRPVAPLGLPRRTSEDDWYNGYFIPKGTVVIANAWLVIFCIETSFLRTVRDPRFFPDFDEFRPEHFLDENDNEIDIPGTHGQGHVTYGYGRRMCMGMHVANQALFINMATILWAADIKPTKDDKGSPILPSKDACVDEGLVVRPVAFPCTITPRTADAMAMVMQAVWSELGELNE</sequence>
<keyword evidence="10 14" id="KW-0408">Iron</keyword>
<keyword evidence="16" id="KW-1185">Reference proteome</keyword>
<dbReference type="GO" id="GO:0016020">
    <property type="term" value="C:membrane"/>
    <property type="evidence" value="ECO:0007669"/>
    <property type="project" value="UniProtKB-SubCell"/>
</dbReference>
<comment type="pathway">
    <text evidence="3">Secondary metabolite biosynthesis.</text>
</comment>
<keyword evidence="5 14" id="KW-0349">Heme</keyword>
<evidence type="ECO:0000256" key="12">
    <source>
        <dbReference type="ARBA" id="ARBA00023136"/>
    </source>
</evidence>